<comment type="caution">
    <text evidence="1">The sequence shown here is derived from an EMBL/GenBank/DDBJ whole genome shotgun (WGS) entry which is preliminary data.</text>
</comment>
<sequence length="334" mass="37331">MGHHGTAPNIQTNPCNGHRPTRLEVYLAQGAGSQRDIQRFLVLSHCSRTRHDFRSRQLWHVDSVESISMTWRFLGGVLPLSLAPPVPLQLFHPCHQFPRPQTQQSNPKPLAVLSWRPTNHATVSLLSVIVGERSDCSPRTKANRVQSPAGSHPDFRMWESCRAMPLVGGFSWGTPVSPGLSFRRCSILTSLTLIGSENLDVKSRPSLTNTGTLHVHRRCSKCPSQRYGLVQSCDVAVVFVANCTLLWFVHLAAQLDSTDVLSGRVELLWIQFCATFSAASPEDPVGTPVSQRLSSYQSYHNVALKKCYETPERIVTCCEVTASRWPDKCSWEYR</sequence>
<accession>A0ABQ9H8U0</accession>
<proteinExistence type="predicted"/>
<dbReference type="EMBL" id="JARBHB010000006">
    <property type="protein sequence ID" value="KAJ8880656.1"/>
    <property type="molecule type" value="Genomic_DNA"/>
</dbReference>
<organism evidence="1 2">
    <name type="scientific">Dryococelus australis</name>
    <dbReference type="NCBI Taxonomy" id="614101"/>
    <lineage>
        <taxon>Eukaryota</taxon>
        <taxon>Metazoa</taxon>
        <taxon>Ecdysozoa</taxon>
        <taxon>Arthropoda</taxon>
        <taxon>Hexapoda</taxon>
        <taxon>Insecta</taxon>
        <taxon>Pterygota</taxon>
        <taxon>Neoptera</taxon>
        <taxon>Polyneoptera</taxon>
        <taxon>Phasmatodea</taxon>
        <taxon>Verophasmatodea</taxon>
        <taxon>Anareolatae</taxon>
        <taxon>Phasmatidae</taxon>
        <taxon>Eurycanthinae</taxon>
        <taxon>Dryococelus</taxon>
    </lineage>
</organism>
<evidence type="ECO:0000313" key="2">
    <source>
        <dbReference type="Proteomes" id="UP001159363"/>
    </source>
</evidence>
<gene>
    <name evidence="1" type="ORF">PR048_017126</name>
</gene>
<reference evidence="1 2" key="1">
    <citation type="submission" date="2023-02" db="EMBL/GenBank/DDBJ databases">
        <title>LHISI_Scaffold_Assembly.</title>
        <authorList>
            <person name="Stuart O.P."/>
            <person name="Cleave R."/>
            <person name="Magrath M.J.L."/>
            <person name="Mikheyev A.S."/>
        </authorList>
    </citation>
    <scope>NUCLEOTIDE SEQUENCE [LARGE SCALE GENOMIC DNA]</scope>
    <source>
        <strain evidence="1">Daus_M_001</strain>
        <tissue evidence="1">Leg muscle</tissue>
    </source>
</reference>
<name>A0ABQ9H8U0_9NEOP</name>
<keyword evidence="2" id="KW-1185">Reference proteome</keyword>
<protein>
    <submittedName>
        <fullName evidence="1">Uncharacterized protein</fullName>
    </submittedName>
</protein>
<evidence type="ECO:0000313" key="1">
    <source>
        <dbReference type="EMBL" id="KAJ8880656.1"/>
    </source>
</evidence>
<dbReference type="Proteomes" id="UP001159363">
    <property type="component" value="Chromosome 5"/>
</dbReference>